<organism evidence="1 2">
    <name type="scientific">Botrytis elliptica</name>
    <dbReference type="NCBI Taxonomy" id="278938"/>
    <lineage>
        <taxon>Eukaryota</taxon>
        <taxon>Fungi</taxon>
        <taxon>Dikarya</taxon>
        <taxon>Ascomycota</taxon>
        <taxon>Pezizomycotina</taxon>
        <taxon>Leotiomycetes</taxon>
        <taxon>Helotiales</taxon>
        <taxon>Sclerotiniaceae</taxon>
        <taxon>Botrytis</taxon>
    </lineage>
</organism>
<dbReference type="Proteomes" id="UP000297229">
    <property type="component" value="Unassembled WGS sequence"/>
</dbReference>
<evidence type="ECO:0000313" key="1">
    <source>
        <dbReference type="EMBL" id="TGO70563.1"/>
    </source>
</evidence>
<gene>
    <name evidence="1" type="ORF">BELL_0705g00070</name>
</gene>
<dbReference type="OrthoDB" id="5430496at2759"/>
<comment type="caution">
    <text evidence="1">The sequence shown here is derived from an EMBL/GenBank/DDBJ whole genome shotgun (WGS) entry which is preliminary data.</text>
</comment>
<proteinExistence type="predicted"/>
<evidence type="ECO:0000313" key="2">
    <source>
        <dbReference type="Proteomes" id="UP000297229"/>
    </source>
</evidence>
<keyword evidence="2" id="KW-1185">Reference proteome</keyword>
<reference evidence="1 2" key="1">
    <citation type="submission" date="2017-12" db="EMBL/GenBank/DDBJ databases">
        <title>Comparative genomics of Botrytis spp.</title>
        <authorList>
            <person name="Valero-Jimenez C.A."/>
            <person name="Tapia P."/>
            <person name="Veloso J."/>
            <person name="Silva-Moreno E."/>
            <person name="Staats M."/>
            <person name="Valdes J.H."/>
            <person name="Van Kan J.A.L."/>
        </authorList>
    </citation>
    <scope>NUCLEOTIDE SEQUENCE [LARGE SCALE GENOMIC DNA]</scope>
    <source>
        <strain evidence="1 2">Be9601</strain>
    </source>
</reference>
<dbReference type="AlphaFoldDB" id="A0A4Z1JMM1"/>
<dbReference type="STRING" id="278938.A0A4Z1JMM1"/>
<name>A0A4Z1JMM1_9HELO</name>
<protein>
    <submittedName>
        <fullName evidence="1">Uncharacterized protein</fullName>
    </submittedName>
</protein>
<dbReference type="EMBL" id="PQXM01000703">
    <property type="protein sequence ID" value="TGO70563.1"/>
    <property type="molecule type" value="Genomic_DNA"/>
</dbReference>
<accession>A0A4Z1JMM1</accession>
<sequence>MVQKLPSWVPDWLVGMEGAPATFLTMHYKFRHTLPEKIFFDGSSMYVHGLILDSIDFATSTMSSETPLPDIKRITLHLSKLADFTNVDCGEPGLAFLYIIKYLGCSTCKNGEPALEALWRTLIGNIANFEPAKPQFMRHFLAVLDTIILRERGIVYPTEAPE</sequence>